<dbReference type="EMBL" id="NIOJ01000038">
    <property type="protein sequence ID" value="PNT97341.1"/>
    <property type="molecule type" value="Genomic_DNA"/>
</dbReference>
<dbReference type="InterPro" id="IPR029058">
    <property type="entry name" value="AB_hydrolase_fold"/>
</dbReference>
<dbReference type="SUPFAM" id="SSF53474">
    <property type="entry name" value="alpha/beta-Hydrolases"/>
    <property type="match status" value="1"/>
</dbReference>
<reference evidence="5 6" key="1">
    <citation type="submission" date="2017-06" db="EMBL/GenBank/DDBJ databases">
        <title>Investigating the central metabolism of Clostridium thermosuccinogenes.</title>
        <authorList>
            <person name="Koendjbiharie J.G."/>
            <person name="van Kranenburg R."/>
        </authorList>
    </citation>
    <scope>NUCLEOTIDE SEQUENCE [LARGE SCALE GENOMIC DNA]</scope>
    <source>
        <strain evidence="5 6">DSM 5806</strain>
    </source>
</reference>
<dbReference type="Proteomes" id="UP000236151">
    <property type="component" value="Unassembled WGS sequence"/>
</dbReference>
<proteinExistence type="inferred from homology"/>
<dbReference type="GO" id="GO:0004806">
    <property type="term" value="F:triacylglycerol lipase activity"/>
    <property type="evidence" value="ECO:0007669"/>
    <property type="project" value="TreeGrafter"/>
</dbReference>
<comment type="caution">
    <text evidence="5">The sequence shown here is derived from an EMBL/GenBank/DDBJ whole genome shotgun (WGS) entry which is preliminary data.</text>
</comment>
<dbReference type="AlphaFoldDB" id="A0A2K2FEY0"/>
<protein>
    <submittedName>
        <fullName evidence="5">Alpha/beta hydrolase</fullName>
    </submittedName>
</protein>
<evidence type="ECO:0000256" key="2">
    <source>
        <dbReference type="ARBA" id="ARBA00022801"/>
    </source>
</evidence>
<accession>A0A2K2FEY0</accession>
<dbReference type="InterPro" id="IPR013094">
    <property type="entry name" value="AB_hydrolase_3"/>
</dbReference>
<evidence type="ECO:0000259" key="4">
    <source>
        <dbReference type="Pfam" id="PF07859"/>
    </source>
</evidence>
<dbReference type="Gene3D" id="3.40.50.1820">
    <property type="entry name" value="alpha/beta hydrolase"/>
    <property type="match status" value="1"/>
</dbReference>
<gene>
    <name evidence="5" type="ORF">CDQ84_13385</name>
</gene>
<organism evidence="5 6">
    <name type="scientific">Clostridium thermosuccinogenes</name>
    <dbReference type="NCBI Taxonomy" id="84032"/>
    <lineage>
        <taxon>Bacteria</taxon>
        <taxon>Bacillati</taxon>
        <taxon>Bacillota</taxon>
        <taxon>Clostridia</taxon>
        <taxon>Eubacteriales</taxon>
        <taxon>Clostridiaceae</taxon>
        <taxon>Clostridium</taxon>
    </lineage>
</organism>
<keyword evidence="6" id="KW-1185">Reference proteome</keyword>
<feature type="active site" evidence="3">
    <location>
        <position position="142"/>
    </location>
</feature>
<dbReference type="KEGG" id="cthd:CDO33_12455"/>
<feature type="domain" description="Alpha/beta hydrolase fold-3" evidence="4">
    <location>
        <begin position="65"/>
        <end position="249"/>
    </location>
</feature>
<dbReference type="PANTHER" id="PTHR48081:SF30">
    <property type="entry name" value="ACETYL-HYDROLASE LIPR-RELATED"/>
    <property type="match status" value="1"/>
</dbReference>
<evidence type="ECO:0000313" key="5">
    <source>
        <dbReference type="EMBL" id="PNT97341.1"/>
    </source>
</evidence>
<evidence type="ECO:0000256" key="1">
    <source>
        <dbReference type="ARBA" id="ARBA00010515"/>
    </source>
</evidence>
<sequence length="280" mass="31407">MFRSFRSRVYLQNRLDIGGNGNIKLLNQLNDNWTLPEDYSLEIIEVDGITMEWVKAKGTKPEKAILQLHGGAYSRSLEDNGTTYRRAAVQYAKLSGAGVLTVDYRVAPKHPFPAALEDAVLAYKWLLEQGYLPEHIIIAGDSAGGGLTLATALYLRDNDMPMPAALITMSAWTNLNYKRKTPAYVGNNRADNPYISPIYGEYDGFPPMLMQVGGDEMLLNDTIKVAQKAKEAGVEVRQTTYPGMFHVFQMLFPELPDANEAWDEVEAFIKEIYEEKSEVQ</sequence>
<name>A0A2K2FEY0_9CLOT</name>
<dbReference type="InterPro" id="IPR033140">
    <property type="entry name" value="Lipase_GDXG_put_SER_AS"/>
</dbReference>
<comment type="similarity">
    <text evidence="1">Belongs to the 'GDXG' lipolytic enzyme family.</text>
</comment>
<dbReference type="PROSITE" id="PS01174">
    <property type="entry name" value="LIPASE_GDXG_SER"/>
    <property type="match status" value="1"/>
</dbReference>
<evidence type="ECO:0000256" key="3">
    <source>
        <dbReference type="PROSITE-ProRule" id="PRU10038"/>
    </source>
</evidence>
<keyword evidence="2 5" id="KW-0378">Hydrolase</keyword>
<evidence type="ECO:0000313" key="6">
    <source>
        <dbReference type="Proteomes" id="UP000236151"/>
    </source>
</evidence>
<dbReference type="PANTHER" id="PTHR48081">
    <property type="entry name" value="AB HYDROLASE SUPERFAMILY PROTEIN C4A8.06C"/>
    <property type="match status" value="1"/>
</dbReference>
<dbReference type="Pfam" id="PF07859">
    <property type="entry name" value="Abhydrolase_3"/>
    <property type="match status" value="1"/>
</dbReference>
<dbReference type="InterPro" id="IPR050300">
    <property type="entry name" value="GDXG_lipolytic_enzyme"/>
</dbReference>
<dbReference type="OrthoDB" id="9815425at2"/>